<feature type="binding site" evidence="9">
    <location>
        <begin position="208"/>
        <end position="209"/>
    </location>
    <ligand>
        <name>2-[(2R,5Z)-2-carboxy-4-methylthiazol-5(2H)-ylidene]ethyl phosphate</name>
        <dbReference type="ChEBI" id="CHEBI:62899"/>
    </ligand>
</feature>
<evidence type="ECO:0000256" key="2">
    <source>
        <dbReference type="ARBA" id="ARBA00022679"/>
    </source>
</evidence>
<gene>
    <name evidence="9 13" type="primary">thiE</name>
    <name evidence="13" type="ORF">IMF26_00285</name>
</gene>
<sequence>MKRESKIESGEARRISRKEFKQDPKRYLSLYVVTDRKLSLGRTEEEVIEAAIRGGATAVQLRAKDLADDEFVGVAKRLRDLTGRFGVLYIVNDRVDIALAVGADGAHVGQEDLPACRAREMLGDDRILGVTAETPEQAVKAEQEGADYLGTRAVFYTSTKQYAAPPLGLCGLREIVQAVKIPVVAIGGINTDNARLVLSTGVCGIAVVSAIVAQPDVEGAARAMRAVIGRAG</sequence>
<reference evidence="13" key="1">
    <citation type="submission" date="2020-10" db="EMBL/GenBank/DDBJ databases">
        <authorList>
            <person name="Kadnikov V."/>
            <person name="Beletsky A.V."/>
            <person name="Mardanov A.V."/>
            <person name="Karnachuk O.V."/>
            <person name="Ravin N.V."/>
        </authorList>
    </citation>
    <scope>NUCLEOTIDE SEQUENCE</scope>
    <source>
        <strain evidence="13">Bu02</strain>
    </source>
</reference>
<dbReference type="HAMAP" id="MF_00097">
    <property type="entry name" value="TMP_synthase"/>
    <property type="match status" value="1"/>
</dbReference>
<feature type="binding site" evidence="9">
    <location>
        <position position="160"/>
    </location>
    <ligand>
        <name>4-amino-2-methyl-5-(diphosphooxymethyl)pyrimidine</name>
        <dbReference type="ChEBI" id="CHEBI:57841"/>
    </ligand>
</feature>
<dbReference type="PANTHER" id="PTHR20857:SF15">
    <property type="entry name" value="THIAMINE-PHOSPHATE SYNTHASE"/>
    <property type="match status" value="1"/>
</dbReference>
<dbReference type="Gene3D" id="3.20.20.70">
    <property type="entry name" value="Aldolase class I"/>
    <property type="match status" value="1"/>
</dbReference>
<dbReference type="SUPFAM" id="SSF51391">
    <property type="entry name" value="Thiamin phosphate synthase"/>
    <property type="match status" value="1"/>
</dbReference>
<feature type="binding site" evidence="9">
    <location>
        <position position="93"/>
    </location>
    <ligand>
        <name>Mg(2+)</name>
        <dbReference type="ChEBI" id="CHEBI:18420"/>
    </ligand>
</feature>
<evidence type="ECO:0000256" key="10">
    <source>
        <dbReference type="RuleBase" id="RU003826"/>
    </source>
</evidence>
<evidence type="ECO:0000256" key="11">
    <source>
        <dbReference type="RuleBase" id="RU004253"/>
    </source>
</evidence>
<proteinExistence type="inferred from homology"/>
<evidence type="ECO:0000256" key="5">
    <source>
        <dbReference type="ARBA" id="ARBA00022977"/>
    </source>
</evidence>
<dbReference type="Pfam" id="PF02581">
    <property type="entry name" value="TMP-TENI"/>
    <property type="match status" value="1"/>
</dbReference>
<evidence type="ECO:0000256" key="7">
    <source>
        <dbReference type="ARBA" id="ARBA00047851"/>
    </source>
</evidence>
<dbReference type="InterPro" id="IPR022998">
    <property type="entry name" value="ThiamineP_synth_TenI"/>
</dbReference>
<feature type="binding site" evidence="9">
    <location>
        <begin position="157"/>
        <end position="159"/>
    </location>
    <ligand>
        <name>2-[(2R,5Z)-2-carboxy-4-methylthiazol-5(2H)-ylidene]ethyl phosphate</name>
        <dbReference type="ChEBI" id="CHEBI:62899"/>
    </ligand>
</feature>
<dbReference type="FunFam" id="3.20.20.70:FF:000096">
    <property type="entry name" value="Thiamine-phosphate synthase"/>
    <property type="match status" value="1"/>
</dbReference>
<comment type="cofactor">
    <cofactor evidence="9">
        <name>Mg(2+)</name>
        <dbReference type="ChEBI" id="CHEBI:18420"/>
    </cofactor>
    <text evidence="9">Binds 1 Mg(2+) ion per subunit.</text>
</comment>
<dbReference type="AlphaFoldDB" id="A0AAT9LBU8"/>
<reference evidence="13" key="2">
    <citation type="journal article" date="2023" name="Biology">
        <title>Prokaryotic Life Associated with Coal-Fire Gas Vents Revealed by Metagenomics.</title>
        <authorList>
            <person name="Kadnikov V.V."/>
            <person name="Mardanov A.V."/>
            <person name="Beletsky A.V."/>
            <person name="Karnachuk O.V."/>
            <person name="Ravin N.V."/>
        </authorList>
    </citation>
    <scope>NUCLEOTIDE SEQUENCE</scope>
    <source>
        <strain evidence="13">Bu02</strain>
    </source>
</reference>
<comment type="catalytic activity">
    <reaction evidence="8 9 10">
        <text>2-[(2R,5Z)-2-carboxy-4-methylthiazol-5(2H)-ylidene]ethyl phosphate + 4-amino-2-methyl-5-(diphosphooxymethyl)pyrimidine + 2 H(+) = thiamine phosphate + CO2 + diphosphate</text>
        <dbReference type="Rhea" id="RHEA:47844"/>
        <dbReference type="ChEBI" id="CHEBI:15378"/>
        <dbReference type="ChEBI" id="CHEBI:16526"/>
        <dbReference type="ChEBI" id="CHEBI:33019"/>
        <dbReference type="ChEBI" id="CHEBI:37575"/>
        <dbReference type="ChEBI" id="CHEBI:57841"/>
        <dbReference type="ChEBI" id="CHEBI:62899"/>
        <dbReference type="EC" id="2.5.1.3"/>
    </reaction>
</comment>
<comment type="pathway">
    <text evidence="1 9 11">Cofactor biosynthesis; thiamine diphosphate biosynthesis; thiamine phosphate from 4-amino-2-methyl-5-diphosphomethylpyrimidine and 4-methyl-5-(2-phosphoethyl)-thiazole: step 1/1.</text>
</comment>
<feature type="binding site" evidence="9">
    <location>
        <begin position="60"/>
        <end position="64"/>
    </location>
    <ligand>
        <name>4-amino-2-methyl-5-(diphosphooxymethyl)pyrimidine</name>
        <dbReference type="ChEBI" id="CHEBI:57841"/>
    </ligand>
</feature>
<comment type="similarity">
    <text evidence="9 10">Belongs to the thiamine-phosphate synthase family.</text>
</comment>
<dbReference type="EMBL" id="CP062796">
    <property type="protein sequence ID" value="QUL98577.1"/>
    <property type="molecule type" value="Genomic_DNA"/>
</dbReference>
<dbReference type="GO" id="GO:0009228">
    <property type="term" value="P:thiamine biosynthetic process"/>
    <property type="evidence" value="ECO:0007669"/>
    <property type="project" value="UniProtKB-KW"/>
</dbReference>
<dbReference type="InterPro" id="IPR013785">
    <property type="entry name" value="Aldolase_TIM"/>
</dbReference>
<feature type="binding site" evidence="9">
    <location>
        <position position="188"/>
    </location>
    <ligand>
        <name>2-[(2R,5Z)-2-carboxy-4-methylthiazol-5(2H)-ylidene]ethyl phosphate</name>
        <dbReference type="ChEBI" id="CHEBI:62899"/>
    </ligand>
</feature>
<feature type="binding site" evidence="9">
    <location>
        <position position="92"/>
    </location>
    <ligand>
        <name>4-amino-2-methyl-5-(diphosphooxymethyl)pyrimidine</name>
        <dbReference type="ChEBI" id="CHEBI:57841"/>
    </ligand>
</feature>
<comment type="catalytic activity">
    <reaction evidence="7 9 10">
        <text>2-(2-carboxy-4-methylthiazol-5-yl)ethyl phosphate + 4-amino-2-methyl-5-(diphosphooxymethyl)pyrimidine + 2 H(+) = thiamine phosphate + CO2 + diphosphate</text>
        <dbReference type="Rhea" id="RHEA:47848"/>
        <dbReference type="ChEBI" id="CHEBI:15378"/>
        <dbReference type="ChEBI" id="CHEBI:16526"/>
        <dbReference type="ChEBI" id="CHEBI:33019"/>
        <dbReference type="ChEBI" id="CHEBI:37575"/>
        <dbReference type="ChEBI" id="CHEBI:57841"/>
        <dbReference type="ChEBI" id="CHEBI:62890"/>
        <dbReference type="EC" id="2.5.1.3"/>
    </reaction>
</comment>
<dbReference type="GO" id="GO:0005737">
    <property type="term" value="C:cytoplasm"/>
    <property type="evidence" value="ECO:0007669"/>
    <property type="project" value="TreeGrafter"/>
</dbReference>
<name>A0AAT9LBU8_9FIRM</name>
<feature type="domain" description="Thiamine phosphate synthase/TenI" evidence="12">
    <location>
        <begin position="30"/>
        <end position="211"/>
    </location>
</feature>
<keyword evidence="5 9" id="KW-0784">Thiamine biosynthesis</keyword>
<comment type="function">
    <text evidence="9">Condenses 4-methyl-5-(beta-hydroxyethyl)thiazole monophosphate (THZ-P) and 2-methyl-4-amino-5-hydroxymethyl pyrimidine pyrophosphate (HMP-PP) to form thiamine monophosphate (TMP).</text>
</comment>
<protein>
    <recommendedName>
        <fullName evidence="9">Thiamine-phosphate synthase</fullName>
        <shortName evidence="9">TP synthase</shortName>
        <shortName evidence="9">TPS</shortName>
        <ecNumber evidence="9">2.5.1.3</ecNumber>
    </recommendedName>
    <alternativeName>
        <fullName evidence="9">Thiamine-phosphate pyrophosphorylase</fullName>
        <shortName evidence="9">TMP pyrophosphorylase</shortName>
        <shortName evidence="9">TMP-PPase</shortName>
    </alternativeName>
</protein>
<accession>A0AAT9LBU8</accession>
<dbReference type="GO" id="GO:0000287">
    <property type="term" value="F:magnesium ion binding"/>
    <property type="evidence" value="ECO:0007669"/>
    <property type="project" value="UniProtKB-UniRule"/>
</dbReference>
<evidence type="ECO:0000256" key="4">
    <source>
        <dbReference type="ARBA" id="ARBA00022842"/>
    </source>
</evidence>
<dbReference type="EC" id="2.5.1.3" evidence="9"/>
<dbReference type="KEGG" id="fcz:IMF26_00285"/>
<comment type="catalytic activity">
    <reaction evidence="6 9 10">
        <text>4-methyl-5-(2-phosphooxyethyl)-thiazole + 4-amino-2-methyl-5-(diphosphooxymethyl)pyrimidine + H(+) = thiamine phosphate + diphosphate</text>
        <dbReference type="Rhea" id="RHEA:22328"/>
        <dbReference type="ChEBI" id="CHEBI:15378"/>
        <dbReference type="ChEBI" id="CHEBI:33019"/>
        <dbReference type="ChEBI" id="CHEBI:37575"/>
        <dbReference type="ChEBI" id="CHEBI:57841"/>
        <dbReference type="ChEBI" id="CHEBI:58296"/>
        <dbReference type="EC" id="2.5.1.3"/>
    </reaction>
</comment>
<dbReference type="InterPro" id="IPR034291">
    <property type="entry name" value="TMP_synthase"/>
</dbReference>
<dbReference type="CDD" id="cd00564">
    <property type="entry name" value="TMP_TenI"/>
    <property type="match status" value="1"/>
</dbReference>
<evidence type="ECO:0000256" key="3">
    <source>
        <dbReference type="ARBA" id="ARBA00022723"/>
    </source>
</evidence>
<keyword evidence="4 9" id="KW-0460">Magnesium</keyword>
<evidence type="ECO:0000256" key="1">
    <source>
        <dbReference type="ARBA" id="ARBA00005165"/>
    </source>
</evidence>
<dbReference type="GO" id="GO:0004789">
    <property type="term" value="F:thiamine-phosphate diphosphorylase activity"/>
    <property type="evidence" value="ECO:0007669"/>
    <property type="project" value="UniProtKB-UniRule"/>
</dbReference>
<feature type="binding site" evidence="9">
    <location>
        <position position="112"/>
    </location>
    <ligand>
        <name>Mg(2+)</name>
        <dbReference type="ChEBI" id="CHEBI:18420"/>
    </ligand>
</feature>
<evidence type="ECO:0000256" key="8">
    <source>
        <dbReference type="ARBA" id="ARBA00047883"/>
    </source>
</evidence>
<dbReference type="PANTHER" id="PTHR20857">
    <property type="entry name" value="THIAMINE-PHOSPHATE PYROPHOSPHORYLASE"/>
    <property type="match status" value="1"/>
</dbReference>
<evidence type="ECO:0000256" key="9">
    <source>
        <dbReference type="HAMAP-Rule" id="MF_00097"/>
    </source>
</evidence>
<evidence type="ECO:0000259" key="12">
    <source>
        <dbReference type="Pfam" id="PF02581"/>
    </source>
</evidence>
<evidence type="ECO:0000313" key="13">
    <source>
        <dbReference type="EMBL" id="QUL98577.1"/>
    </source>
</evidence>
<dbReference type="InterPro" id="IPR036206">
    <property type="entry name" value="ThiamineP_synth_sf"/>
</dbReference>
<keyword evidence="3 9" id="KW-0479">Metal-binding</keyword>
<evidence type="ECO:0000256" key="6">
    <source>
        <dbReference type="ARBA" id="ARBA00047334"/>
    </source>
</evidence>
<organism evidence="13">
    <name type="scientific">Candidatus Fermentithermobacillus carboniphilus</name>
    <dbReference type="NCBI Taxonomy" id="3085328"/>
    <lineage>
        <taxon>Bacteria</taxon>
        <taxon>Bacillati</taxon>
        <taxon>Bacillota</taxon>
        <taxon>Candidatus Fermentithermobacillia</taxon>
        <taxon>Candidatus Fermentithermobacillales</taxon>
        <taxon>Candidatus Fermentithermobacillaceae</taxon>
        <taxon>Candidatus Fermentithermobacillus</taxon>
    </lineage>
</organism>
<keyword evidence="2 9" id="KW-0808">Transferase</keyword>
<dbReference type="NCBIfam" id="TIGR00693">
    <property type="entry name" value="thiE"/>
    <property type="match status" value="1"/>
</dbReference>
<dbReference type="GO" id="GO:0009229">
    <property type="term" value="P:thiamine diphosphate biosynthetic process"/>
    <property type="evidence" value="ECO:0007669"/>
    <property type="project" value="UniProtKB-UniRule"/>
</dbReference>
<feature type="binding site" evidence="9">
    <location>
        <position position="131"/>
    </location>
    <ligand>
        <name>4-amino-2-methyl-5-(diphosphooxymethyl)pyrimidine</name>
        <dbReference type="ChEBI" id="CHEBI:57841"/>
    </ligand>
</feature>